<sequence>MAIDNPPVIFEALTGNRGFASQMTVNKRFQDSKRLGFFSVANISSKWSEDQSKDAMIQANLTFELIKNIRFVGGTHYTPTTGLRPTAGFLYSISYKDLLLTVNPRFIGFSKNSIAEGFILLEYKPRINANWQGYSRVQILYSETIKDGGHARSYLMLRVGASYKLVTFGIGANWDRYGPLKESKENFGVFVACRLFR</sequence>
<dbReference type="OrthoDB" id="675324at2"/>
<dbReference type="AlphaFoldDB" id="A0A316XB68"/>
<evidence type="ECO:0000313" key="2">
    <source>
        <dbReference type="Proteomes" id="UP000236594"/>
    </source>
</evidence>
<gene>
    <name evidence="1" type="ORF">C1631_014895</name>
</gene>
<dbReference type="EMBL" id="PPED02000003">
    <property type="protein sequence ID" value="PWN69523.1"/>
    <property type="molecule type" value="Genomic_DNA"/>
</dbReference>
<accession>A0A316XB68</accession>
<keyword evidence="2" id="KW-1185">Reference proteome</keyword>
<dbReference type="Proteomes" id="UP000236594">
    <property type="component" value="Unassembled WGS sequence"/>
</dbReference>
<organism evidence="1 2">
    <name type="scientific">Chryseobacterium phosphatilyticum</name>
    <dbReference type="NCBI Taxonomy" id="475075"/>
    <lineage>
        <taxon>Bacteria</taxon>
        <taxon>Pseudomonadati</taxon>
        <taxon>Bacteroidota</taxon>
        <taxon>Flavobacteriia</taxon>
        <taxon>Flavobacteriales</taxon>
        <taxon>Weeksellaceae</taxon>
        <taxon>Chryseobacterium group</taxon>
        <taxon>Chryseobacterium</taxon>
    </lineage>
</organism>
<proteinExistence type="predicted"/>
<reference evidence="1 2" key="1">
    <citation type="submission" date="2018-04" db="EMBL/GenBank/DDBJ databases">
        <title>Draft Genome Sequence of Phosphate-Solubilizing Chryseobacterium sp. ISE14 that is a Biocontrol and Plant Growth-Promoting Rhizobacterium Isolated from Cucumber.</title>
        <authorList>
            <person name="Jeong J.-J."/>
            <person name="Sang M.K."/>
            <person name="Choi I.-G."/>
            <person name="Kim K.D."/>
        </authorList>
    </citation>
    <scope>NUCLEOTIDE SEQUENCE [LARGE SCALE GENOMIC DNA]</scope>
    <source>
        <strain evidence="1 2">ISE14</strain>
    </source>
</reference>
<protein>
    <submittedName>
        <fullName evidence="1">Uncharacterized protein</fullName>
    </submittedName>
</protein>
<name>A0A316XB68_9FLAO</name>
<evidence type="ECO:0000313" key="1">
    <source>
        <dbReference type="EMBL" id="PWN69523.1"/>
    </source>
</evidence>
<comment type="caution">
    <text evidence="1">The sequence shown here is derived from an EMBL/GenBank/DDBJ whole genome shotgun (WGS) entry which is preliminary data.</text>
</comment>